<proteinExistence type="predicted"/>
<keyword evidence="3" id="KW-1185">Reference proteome</keyword>
<keyword evidence="1" id="KW-0175">Coiled coil</keyword>
<organism evidence="2 3">
    <name type="scientific">Rhipicephalus sanguineus</name>
    <name type="common">Brown dog tick</name>
    <name type="synonym">Ixodes sanguineus</name>
    <dbReference type="NCBI Taxonomy" id="34632"/>
    <lineage>
        <taxon>Eukaryota</taxon>
        <taxon>Metazoa</taxon>
        <taxon>Ecdysozoa</taxon>
        <taxon>Arthropoda</taxon>
        <taxon>Chelicerata</taxon>
        <taxon>Arachnida</taxon>
        <taxon>Acari</taxon>
        <taxon>Parasitiformes</taxon>
        <taxon>Ixodida</taxon>
        <taxon>Ixodoidea</taxon>
        <taxon>Ixodidae</taxon>
        <taxon>Rhipicephalinae</taxon>
        <taxon>Rhipicephalus</taxon>
        <taxon>Rhipicephalus</taxon>
    </lineage>
</organism>
<evidence type="ECO:0000313" key="3">
    <source>
        <dbReference type="Proteomes" id="UP000821837"/>
    </source>
</evidence>
<sequence>MGQRSENEENQKRKLRAAIEKALAEYGEYSTEEVDQVMEILEKVGLKTSKAFTVLEPRTLREEGMPAATVGILMDKFGKTST</sequence>
<evidence type="ECO:0000313" key="2">
    <source>
        <dbReference type="EMBL" id="KAH7975848.1"/>
    </source>
</evidence>
<reference evidence="2" key="2">
    <citation type="submission" date="2021-09" db="EMBL/GenBank/DDBJ databases">
        <authorList>
            <person name="Jia N."/>
            <person name="Wang J."/>
            <person name="Shi W."/>
            <person name="Du L."/>
            <person name="Sun Y."/>
            <person name="Zhan W."/>
            <person name="Jiang J."/>
            <person name="Wang Q."/>
            <person name="Zhang B."/>
            <person name="Ji P."/>
            <person name="Sakyi L.B."/>
            <person name="Cui X."/>
            <person name="Yuan T."/>
            <person name="Jiang B."/>
            <person name="Yang W."/>
            <person name="Lam T.T.-Y."/>
            <person name="Chang Q."/>
            <person name="Ding S."/>
            <person name="Wang X."/>
            <person name="Zhu J."/>
            <person name="Ruan X."/>
            <person name="Zhao L."/>
            <person name="Wei J."/>
            <person name="Que T."/>
            <person name="Du C."/>
            <person name="Cheng J."/>
            <person name="Dai P."/>
            <person name="Han X."/>
            <person name="Huang E."/>
            <person name="Gao Y."/>
            <person name="Liu J."/>
            <person name="Shao H."/>
            <person name="Ye R."/>
            <person name="Li L."/>
            <person name="Wei W."/>
            <person name="Wang X."/>
            <person name="Wang C."/>
            <person name="Huo Q."/>
            <person name="Li W."/>
            <person name="Guo W."/>
            <person name="Chen H."/>
            <person name="Chen S."/>
            <person name="Zhou L."/>
            <person name="Zhou L."/>
            <person name="Ni X."/>
            <person name="Tian J."/>
            <person name="Zhou Y."/>
            <person name="Sheng Y."/>
            <person name="Liu T."/>
            <person name="Pan Y."/>
            <person name="Xia L."/>
            <person name="Li J."/>
            <person name="Zhao F."/>
            <person name="Cao W."/>
        </authorList>
    </citation>
    <scope>NUCLEOTIDE SEQUENCE</scope>
    <source>
        <strain evidence="2">Rsan-2018</strain>
        <tissue evidence="2">Larvae</tissue>
    </source>
</reference>
<feature type="coiled-coil region" evidence="1">
    <location>
        <begin position="5"/>
        <end position="32"/>
    </location>
</feature>
<gene>
    <name evidence="2" type="ORF">HPB52_006193</name>
</gene>
<protein>
    <submittedName>
        <fullName evidence="2">Uncharacterized protein</fullName>
    </submittedName>
</protein>
<name>A0A9D4QFK8_RHISA</name>
<dbReference type="EMBL" id="JABSTV010001246">
    <property type="protein sequence ID" value="KAH7975848.1"/>
    <property type="molecule type" value="Genomic_DNA"/>
</dbReference>
<dbReference type="AlphaFoldDB" id="A0A9D4QFK8"/>
<evidence type="ECO:0000256" key="1">
    <source>
        <dbReference type="SAM" id="Coils"/>
    </source>
</evidence>
<dbReference type="Proteomes" id="UP000821837">
    <property type="component" value="Chromosome 10"/>
</dbReference>
<comment type="caution">
    <text evidence="2">The sequence shown here is derived from an EMBL/GenBank/DDBJ whole genome shotgun (WGS) entry which is preliminary data.</text>
</comment>
<reference evidence="2" key="1">
    <citation type="journal article" date="2020" name="Cell">
        <title>Large-Scale Comparative Analyses of Tick Genomes Elucidate Their Genetic Diversity and Vector Capacities.</title>
        <authorList>
            <consortium name="Tick Genome and Microbiome Consortium (TIGMIC)"/>
            <person name="Jia N."/>
            <person name="Wang J."/>
            <person name="Shi W."/>
            <person name="Du L."/>
            <person name="Sun Y."/>
            <person name="Zhan W."/>
            <person name="Jiang J.F."/>
            <person name="Wang Q."/>
            <person name="Zhang B."/>
            <person name="Ji P."/>
            <person name="Bell-Sakyi L."/>
            <person name="Cui X.M."/>
            <person name="Yuan T.T."/>
            <person name="Jiang B.G."/>
            <person name="Yang W.F."/>
            <person name="Lam T.T."/>
            <person name="Chang Q.C."/>
            <person name="Ding S.J."/>
            <person name="Wang X.J."/>
            <person name="Zhu J.G."/>
            <person name="Ruan X.D."/>
            <person name="Zhao L."/>
            <person name="Wei J.T."/>
            <person name="Ye R.Z."/>
            <person name="Que T.C."/>
            <person name="Du C.H."/>
            <person name="Zhou Y.H."/>
            <person name="Cheng J.X."/>
            <person name="Dai P.F."/>
            <person name="Guo W.B."/>
            <person name="Han X.H."/>
            <person name="Huang E.J."/>
            <person name="Li L.F."/>
            <person name="Wei W."/>
            <person name="Gao Y.C."/>
            <person name="Liu J.Z."/>
            <person name="Shao H.Z."/>
            <person name="Wang X."/>
            <person name="Wang C.C."/>
            <person name="Yang T.C."/>
            <person name="Huo Q.B."/>
            <person name="Li W."/>
            <person name="Chen H.Y."/>
            <person name="Chen S.E."/>
            <person name="Zhou L.G."/>
            <person name="Ni X.B."/>
            <person name="Tian J.H."/>
            <person name="Sheng Y."/>
            <person name="Liu T."/>
            <person name="Pan Y.S."/>
            <person name="Xia L.Y."/>
            <person name="Li J."/>
            <person name="Zhao F."/>
            <person name="Cao W.C."/>
        </authorList>
    </citation>
    <scope>NUCLEOTIDE SEQUENCE</scope>
    <source>
        <strain evidence="2">Rsan-2018</strain>
    </source>
</reference>
<accession>A0A9D4QFK8</accession>